<dbReference type="AlphaFoldDB" id="A0AAE3QUA4"/>
<dbReference type="InterPro" id="IPR007822">
    <property type="entry name" value="LANC-like"/>
</dbReference>
<name>A0AAE3QUA4_9BACT</name>
<dbReference type="PRINTS" id="PR01950">
    <property type="entry name" value="LANCSUPER"/>
</dbReference>
<proteinExistence type="predicted"/>
<dbReference type="Pfam" id="PF05147">
    <property type="entry name" value="LANC_like"/>
    <property type="match status" value="1"/>
</dbReference>
<gene>
    <name evidence="2" type="ORF">QNI16_34195</name>
</gene>
<keyword evidence="1" id="KW-0479">Metal-binding</keyword>
<dbReference type="SMART" id="SM01260">
    <property type="entry name" value="LANC_like"/>
    <property type="match status" value="1"/>
</dbReference>
<evidence type="ECO:0000313" key="2">
    <source>
        <dbReference type="EMBL" id="MDJ1485592.1"/>
    </source>
</evidence>
<evidence type="ECO:0000256" key="1">
    <source>
        <dbReference type="PIRSR" id="PIRSR607822-1"/>
    </source>
</evidence>
<evidence type="ECO:0000313" key="3">
    <source>
        <dbReference type="Proteomes" id="UP001241110"/>
    </source>
</evidence>
<sequence length="417" mass="46735">MHQSIHSSSAVSTNKCKDIYETKDTKGHRAEVGESIDAIADALQLGQNQLQGFGYSSGLLGKVLFFYYYSEYTANSNYAQWAENLLTKAIGKVSKPYQGRNYYKEVSELGIFIEYMSANNLLQTDTDKLLTPLDLVQIVGMETALKQNNFDPGNGALAAGLYFLARSQSSSQVHAYLYQLTEALLAMAHTNEKGHLFWKSQLFSSENIYLGISHGLALIILFLCRMYKLSILPDKCKHAIHHTAMYILSHQKDYRNEGYFFPNIVGEAAKTTRLGLCYGDMGVGYSLYQASVILQDDSLQTKAIEIFDFSAERINPEQNLVCDAGILYGASGVALLFDRMFDLTQRSLYKQAASYWYESIPSYSVTTNATAGYQGVFNQAFDHTNIAFMEGIAGIGCTLIKYTDRDNYCFDDLIWLI</sequence>
<protein>
    <submittedName>
        <fullName evidence="2">Lanthionine synthetase LanC family protein</fullName>
    </submittedName>
</protein>
<organism evidence="2 3">
    <name type="scientific">Xanthocytophaga flava</name>
    <dbReference type="NCBI Taxonomy" id="3048013"/>
    <lineage>
        <taxon>Bacteria</taxon>
        <taxon>Pseudomonadati</taxon>
        <taxon>Bacteroidota</taxon>
        <taxon>Cytophagia</taxon>
        <taxon>Cytophagales</taxon>
        <taxon>Rhodocytophagaceae</taxon>
        <taxon>Xanthocytophaga</taxon>
    </lineage>
</organism>
<dbReference type="RefSeq" id="WP_313988349.1">
    <property type="nucleotide sequence ID" value="NZ_JASJOS010000021.1"/>
</dbReference>
<dbReference type="Gene3D" id="1.50.10.20">
    <property type="match status" value="1"/>
</dbReference>
<dbReference type="GO" id="GO:0046872">
    <property type="term" value="F:metal ion binding"/>
    <property type="evidence" value="ECO:0007669"/>
    <property type="project" value="UniProtKB-KW"/>
</dbReference>
<dbReference type="GO" id="GO:0031179">
    <property type="term" value="P:peptide modification"/>
    <property type="evidence" value="ECO:0007669"/>
    <property type="project" value="InterPro"/>
</dbReference>
<keyword evidence="1" id="KW-0862">Zinc</keyword>
<dbReference type="EMBL" id="JASJOS010000021">
    <property type="protein sequence ID" value="MDJ1485592.1"/>
    <property type="molecule type" value="Genomic_DNA"/>
</dbReference>
<reference evidence="2" key="1">
    <citation type="submission" date="2023-05" db="EMBL/GenBank/DDBJ databases">
        <authorList>
            <person name="Zhang X."/>
        </authorList>
    </citation>
    <scope>NUCLEOTIDE SEQUENCE</scope>
    <source>
        <strain evidence="2">YF14B1</strain>
    </source>
</reference>
<accession>A0AAE3QUA4</accession>
<dbReference type="SUPFAM" id="SSF158745">
    <property type="entry name" value="LanC-like"/>
    <property type="match status" value="1"/>
</dbReference>
<feature type="binding site" evidence="1">
    <location>
        <position position="277"/>
    </location>
    <ligand>
        <name>Zn(2+)</name>
        <dbReference type="ChEBI" id="CHEBI:29105"/>
    </ligand>
</feature>
<comment type="caution">
    <text evidence="2">The sequence shown here is derived from an EMBL/GenBank/DDBJ whole genome shotgun (WGS) entry which is preliminary data.</text>
</comment>
<dbReference type="Proteomes" id="UP001241110">
    <property type="component" value="Unassembled WGS sequence"/>
</dbReference>